<sequence length="310" mass="32161">MHMPSSVAALLPSTLLPLLLLLPTALGASVADRSICIRGGAEDLAAAAACGDKGALKYCFEHAPAHIEAGDLERCFHSSGCTAAEARIEAAYVLHNCDNDKSLAELRRRGPEPVAVITPLEARQDTTTAAAITGTTTAVNGGFTPSIQCSTETTIDTSSCPIQSTGTASGRTITCYPSTATTSVCAAENICQKDKQGIDVCMRRSDSLNVGEIIVTAILAACFATGCATLIFLCCRDKRQIRKLRARQEAAAIAKANAMNVHSESASVPIAPQHEAAYDPPKRAPSSNAGGSNNAGGAPGQNPFDDGPRY</sequence>
<reference evidence="1 2" key="1">
    <citation type="journal article" date="2022" name="New Phytol.">
        <title>Ecological generalism drives hyperdiversity of secondary metabolite gene clusters in xylarialean endophytes.</title>
        <authorList>
            <person name="Franco M.E.E."/>
            <person name="Wisecaver J.H."/>
            <person name="Arnold A.E."/>
            <person name="Ju Y.M."/>
            <person name="Slot J.C."/>
            <person name="Ahrendt S."/>
            <person name="Moore L.P."/>
            <person name="Eastman K.E."/>
            <person name="Scott K."/>
            <person name="Konkel Z."/>
            <person name="Mondo S.J."/>
            <person name="Kuo A."/>
            <person name="Hayes R.D."/>
            <person name="Haridas S."/>
            <person name="Andreopoulos B."/>
            <person name="Riley R."/>
            <person name="LaButti K."/>
            <person name="Pangilinan J."/>
            <person name="Lipzen A."/>
            <person name="Amirebrahimi M."/>
            <person name="Yan J."/>
            <person name="Adam C."/>
            <person name="Keymanesh K."/>
            <person name="Ng V."/>
            <person name="Louie K."/>
            <person name="Northen T."/>
            <person name="Drula E."/>
            <person name="Henrissat B."/>
            <person name="Hsieh H.M."/>
            <person name="Youens-Clark K."/>
            <person name="Lutzoni F."/>
            <person name="Miadlikowska J."/>
            <person name="Eastwood D.C."/>
            <person name="Hamelin R.C."/>
            <person name="Grigoriev I.V."/>
            <person name="U'Ren J.M."/>
        </authorList>
    </citation>
    <scope>NUCLEOTIDE SEQUENCE [LARGE SCALE GENOMIC DNA]</scope>
    <source>
        <strain evidence="1 2">ER1909</strain>
    </source>
</reference>
<keyword evidence="2" id="KW-1185">Reference proteome</keyword>
<protein>
    <submittedName>
        <fullName evidence="1">Uncharacterized protein</fullName>
    </submittedName>
</protein>
<name>A0ACC0D0R7_9PEZI</name>
<dbReference type="Proteomes" id="UP001497680">
    <property type="component" value="Unassembled WGS sequence"/>
</dbReference>
<evidence type="ECO:0000313" key="2">
    <source>
        <dbReference type="Proteomes" id="UP001497680"/>
    </source>
</evidence>
<proteinExistence type="predicted"/>
<gene>
    <name evidence="1" type="ORF">F4821DRAFT_260171</name>
</gene>
<evidence type="ECO:0000313" key="1">
    <source>
        <dbReference type="EMBL" id="KAI6086276.1"/>
    </source>
</evidence>
<accession>A0ACC0D0R7</accession>
<comment type="caution">
    <text evidence="1">The sequence shown here is derived from an EMBL/GenBank/DDBJ whole genome shotgun (WGS) entry which is preliminary data.</text>
</comment>
<dbReference type="EMBL" id="MU394317">
    <property type="protein sequence ID" value="KAI6086276.1"/>
    <property type="molecule type" value="Genomic_DNA"/>
</dbReference>
<organism evidence="1 2">
    <name type="scientific">Hypoxylon rubiginosum</name>
    <dbReference type="NCBI Taxonomy" id="110542"/>
    <lineage>
        <taxon>Eukaryota</taxon>
        <taxon>Fungi</taxon>
        <taxon>Dikarya</taxon>
        <taxon>Ascomycota</taxon>
        <taxon>Pezizomycotina</taxon>
        <taxon>Sordariomycetes</taxon>
        <taxon>Xylariomycetidae</taxon>
        <taxon>Xylariales</taxon>
        <taxon>Hypoxylaceae</taxon>
        <taxon>Hypoxylon</taxon>
    </lineage>
</organism>